<reference evidence="1 2" key="1">
    <citation type="submission" date="2017-02" db="EMBL/GenBank/DDBJ databases">
        <authorList>
            <person name="Peterson S.W."/>
        </authorList>
    </citation>
    <scope>NUCLEOTIDE SEQUENCE [LARGE SCALE GENOMIC DNA]</scope>
    <source>
        <strain evidence="1 2">ATCC 49788</strain>
    </source>
</reference>
<protein>
    <submittedName>
        <fullName evidence="1">Uncharacterized protein</fullName>
    </submittedName>
</protein>
<dbReference type="STRING" id="92487.SAMN02745130_01690"/>
<dbReference type="Proteomes" id="UP000190460">
    <property type="component" value="Unassembled WGS sequence"/>
</dbReference>
<organism evidence="1 2">
    <name type="scientific">Thiothrix eikelboomii</name>
    <dbReference type="NCBI Taxonomy" id="92487"/>
    <lineage>
        <taxon>Bacteria</taxon>
        <taxon>Pseudomonadati</taxon>
        <taxon>Pseudomonadota</taxon>
        <taxon>Gammaproteobacteria</taxon>
        <taxon>Thiotrichales</taxon>
        <taxon>Thiotrichaceae</taxon>
        <taxon>Thiothrix</taxon>
    </lineage>
</organism>
<name>A0A1T4WI78_9GAMM</name>
<dbReference type="EMBL" id="FUYB01000006">
    <property type="protein sequence ID" value="SKA76897.1"/>
    <property type="molecule type" value="Genomic_DNA"/>
</dbReference>
<gene>
    <name evidence="1" type="ORF">SAMN02745130_01690</name>
</gene>
<proteinExistence type="predicted"/>
<sequence>MKTLIGWLASSALLLSACDERAWSVAEKSSAGVGLQGSVISPLRFSNPYPQIPAQCYTETSRGAQNTCQYCHTNAAYKAGLGNNNPQAGAEPRIGNFQLEYAYAPYDNYAPLASVNHWENTLKPEVLSQVVTSLGLDPSTWDMQTYLRSDNWQAAFQQRSGDLRAWDAGVQAPFRLFPALDPQDLPAKADGFVRSMQAKHGFFQDEHGWLTGWRALNFMPYGIFTPLTGSVSGVYIRLPAKFMQDETGRFDLAVYKANLDLLEQAIQDRLTADSPQQYWGKAHDVKVERGLYPLGTEFAHPLHYVDVQADGSDPSISPFPGTRSRRVKEIRYMYKARPWQPSQFRPAEKAEGSGIYGNDEQGWVDNGAGWLLAGFIEDKQGALRPQTREEMMQCLACHSGITRTEFPTFTSGTGNTIDSTWALARKFSSSLGWQEMNYLSYQADKTALPSTVPGQARQADPINRNLGMGELRYFLETVVGASLYGEMPASIEAWLAHEIRQEQGYSADWPSLMNADATAFQQVQDLRQRLMRELTAKGKHLQDNGHIQGVFLYPPQQDALAAAARYRQVVVSQRYHFGKDVFAITPWAYRHFREPIEALTKVDGTPYQTGELITERAVELDDPASFTYRAGNTRTGIDESRPYPVGNYNPEYLPLLK</sequence>
<accession>A0A1T4WI78</accession>
<dbReference type="OrthoDB" id="8692at2"/>
<dbReference type="RefSeq" id="WP_078922162.1">
    <property type="nucleotide sequence ID" value="NZ_FUYB01000006.1"/>
</dbReference>
<keyword evidence="2" id="KW-1185">Reference proteome</keyword>
<dbReference type="AlphaFoldDB" id="A0A1T4WI78"/>
<dbReference type="PROSITE" id="PS51257">
    <property type="entry name" value="PROKAR_LIPOPROTEIN"/>
    <property type="match status" value="1"/>
</dbReference>
<evidence type="ECO:0000313" key="2">
    <source>
        <dbReference type="Proteomes" id="UP000190460"/>
    </source>
</evidence>
<evidence type="ECO:0000313" key="1">
    <source>
        <dbReference type="EMBL" id="SKA76897.1"/>
    </source>
</evidence>